<dbReference type="EMBL" id="MW286266">
    <property type="protein sequence ID" value="QQO90770.1"/>
    <property type="molecule type" value="Genomic_DNA"/>
</dbReference>
<evidence type="ECO:0000313" key="1">
    <source>
        <dbReference type="EMBL" id="QQO90770.1"/>
    </source>
</evidence>
<protein>
    <submittedName>
        <fullName evidence="1">Putative acetyltransferase</fullName>
    </submittedName>
</protein>
<dbReference type="Proteomes" id="UP000595692">
    <property type="component" value="Segment"/>
</dbReference>
<name>A0A7T8EQI5_9CAUD</name>
<evidence type="ECO:0000313" key="2">
    <source>
        <dbReference type="Proteomes" id="UP000595692"/>
    </source>
</evidence>
<accession>A0A7T8EQI5</accession>
<sequence>MSKAGIILRVAISTFMGSLELAQRNRELVREHTDTPADVALKVSKAFWGEHTKPEQITRFERDPLGHKAKLDAFYQDRCIVNVVFDGNERTGGYIVLDGELLALHSQIKSRGNWLLDHAIKDGAKHLVCSDTAYLRSFYEGRGFIFSGWQSNWTEGQPPLLRMGLPVNET</sequence>
<keyword evidence="1" id="KW-0808">Transferase</keyword>
<dbReference type="GO" id="GO:0016740">
    <property type="term" value="F:transferase activity"/>
    <property type="evidence" value="ECO:0007669"/>
    <property type="project" value="UniProtKB-KW"/>
</dbReference>
<organism evidence="1 2">
    <name type="scientific">Pseudomonas phage Bertil</name>
    <dbReference type="NCBI Taxonomy" id="2801385"/>
    <lineage>
        <taxon>Viruses</taxon>
        <taxon>Duplodnaviria</taxon>
        <taxon>Heunggongvirae</taxon>
        <taxon>Uroviricota</taxon>
        <taxon>Caudoviricetes</taxon>
        <taxon>Autographivirales</taxon>
        <taxon>Autoscriptoviridae</taxon>
        <taxon>Bertilvirus</taxon>
        <taxon>Bertilvirus bertil</taxon>
    </lineage>
</organism>
<keyword evidence="2" id="KW-1185">Reference proteome</keyword>
<proteinExistence type="predicted"/>
<reference evidence="1 2" key="1">
    <citation type="submission" date="2020-11" db="EMBL/GenBank/DDBJ databases">
        <authorList>
            <person name="Joergensen J.B."/>
            <person name="Djurhuus A.M."/>
            <person name="Carstens A.B."/>
            <person name="Kot W."/>
            <person name="Neve H."/>
            <person name="Morris C.E."/>
            <person name="Hansen L.H."/>
        </authorList>
    </citation>
    <scope>NUCLEOTIDE SEQUENCE [LARGE SCALE GENOMIC DNA]</scope>
</reference>